<feature type="domain" description="MADS-box" evidence="7">
    <location>
        <begin position="7"/>
        <end position="67"/>
    </location>
</feature>
<dbReference type="PANTHER" id="PTHR11945:SF723">
    <property type="entry name" value="AGAMOUS-LIKE MADS-BOX PROTEIN AGL62"/>
    <property type="match status" value="1"/>
</dbReference>
<dbReference type="EMBL" id="CP093344">
    <property type="protein sequence ID" value="WOG88457.1"/>
    <property type="molecule type" value="Genomic_DNA"/>
</dbReference>
<dbReference type="GO" id="GO:0046983">
    <property type="term" value="F:protein dimerization activity"/>
    <property type="evidence" value="ECO:0007669"/>
    <property type="project" value="InterPro"/>
</dbReference>
<evidence type="ECO:0000256" key="6">
    <source>
        <dbReference type="SAM" id="Coils"/>
    </source>
</evidence>
<name>A0AAF1APU7_DAUCS</name>
<feature type="coiled-coil region" evidence="6">
    <location>
        <begin position="90"/>
        <end position="158"/>
    </location>
</feature>
<accession>A0AAF1APU7</accession>
<keyword evidence="9" id="KW-1185">Reference proteome</keyword>
<protein>
    <recommendedName>
        <fullName evidence="7">MADS-box domain-containing protein</fullName>
    </recommendedName>
</protein>
<evidence type="ECO:0000256" key="3">
    <source>
        <dbReference type="ARBA" id="ARBA00023125"/>
    </source>
</evidence>
<dbReference type="Proteomes" id="UP000077755">
    <property type="component" value="Chromosome 2"/>
</dbReference>
<evidence type="ECO:0000313" key="9">
    <source>
        <dbReference type="Proteomes" id="UP000077755"/>
    </source>
</evidence>
<dbReference type="GO" id="GO:0000978">
    <property type="term" value="F:RNA polymerase II cis-regulatory region sequence-specific DNA binding"/>
    <property type="evidence" value="ECO:0007669"/>
    <property type="project" value="TreeGrafter"/>
</dbReference>
<dbReference type="Pfam" id="PF00319">
    <property type="entry name" value="SRF-TF"/>
    <property type="match status" value="1"/>
</dbReference>
<dbReference type="AlphaFoldDB" id="A0AAF1APU7"/>
<sequence length="259" mass="29250">MTQKKTMGRRKIEMKRIELRKSRQVTFSKRRNGLFKKASELCVLAGAQIAILVQSPGNHVYAFGHPDVDSVIDAYLGNNVSNSLMKNSLLEEYNDKYLEMAYELEAEKNKLDDVEESGESWWENSFEDLEIDELENYIESMEKLKNNVLKRADELRNLAVSPSFDTNTNASNVDGLLDDQVALPDLDDQVVLPNLDEFLPYEVGVTNADMMMMQAFHNSIGFNNYSFGYGELFFDDGGDGNNQVSSDSGTFGVPDVKHL</sequence>
<reference evidence="8" key="2">
    <citation type="submission" date="2022-03" db="EMBL/GenBank/DDBJ databases">
        <title>Draft title - Genomic analysis of global carrot germplasm unveils the trajectory of domestication and the origin of high carotenoid orange carrot.</title>
        <authorList>
            <person name="Iorizzo M."/>
            <person name="Ellison S."/>
            <person name="Senalik D."/>
            <person name="Macko-Podgorni A."/>
            <person name="Grzebelus D."/>
            <person name="Bostan H."/>
            <person name="Rolling W."/>
            <person name="Curaba J."/>
            <person name="Simon P."/>
        </authorList>
    </citation>
    <scope>NUCLEOTIDE SEQUENCE</scope>
    <source>
        <tissue evidence="8">Leaf</tissue>
    </source>
</reference>
<reference evidence="8" key="1">
    <citation type="journal article" date="2016" name="Nat. Genet.">
        <title>A high-quality carrot genome assembly provides new insights into carotenoid accumulation and asterid genome evolution.</title>
        <authorList>
            <person name="Iorizzo M."/>
            <person name="Ellison S."/>
            <person name="Senalik D."/>
            <person name="Zeng P."/>
            <person name="Satapoomin P."/>
            <person name="Huang J."/>
            <person name="Bowman M."/>
            <person name="Iovene M."/>
            <person name="Sanseverino W."/>
            <person name="Cavagnaro P."/>
            <person name="Yildiz M."/>
            <person name="Macko-Podgorni A."/>
            <person name="Moranska E."/>
            <person name="Grzebelus E."/>
            <person name="Grzebelus D."/>
            <person name="Ashrafi H."/>
            <person name="Zheng Z."/>
            <person name="Cheng S."/>
            <person name="Spooner D."/>
            <person name="Van Deynze A."/>
            <person name="Simon P."/>
        </authorList>
    </citation>
    <scope>NUCLEOTIDE SEQUENCE</scope>
    <source>
        <tissue evidence="8">Leaf</tissue>
    </source>
</reference>
<dbReference type="GO" id="GO:0000981">
    <property type="term" value="F:DNA-binding transcription factor activity, RNA polymerase II-specific"/>
    <property type="evidence" value="ECO:0007669"/>
    <property type="project" value="TreeGrafter"/>
</dbReference>
<keyword evidence="6" id="KW-0175">Coiled coil</keyword>
<keyword evidence="4" id="KW-0804">Transcription</keyword>
<dbReference type="GO" id="GO:0045944">
    <property type="term" value="P:positive regulation of transcription by RNA polymerase II"/>
    <property type="evidence" value="ECO:0007669"/>
    <property type="project" value="InterPro"/>
</dbReference>
<dbReference type="PRINTS" id="PR00404">
    <property type="entry name" value="MADSDOMAIN"/>
</dbReference>
<dbReference type="InterPro" id="IPR036879">
    <property type="entry name" value="TF_MADSbox_sf"/>
</dbReference>
<dbReference type="GO" id="GO:0005634">
    <property type="term" value="C:nucleus"/>
    <property type="evidence" value="ECO:0007669"/>
    <property type="project" value="UniProtKB-SubCell"/>
</dbReference>
<comment type="subcellular location">
    <subcellularLocation>
        <location evidence="1">Nucleus</location>
    </subcellularLocation>
</comment>
<evidence type="ECO:0000256" key="2">
    <source>
        <dbReference type="ARBA" id="ARBA00023015"/>
    </source>
</evidence>
<evidence type="ECO:0000259" key="7">
    <source>
        <dbReference type="PROSITE" id="PS50066"/>
    </source>
</evidence>
<dbReference type="InterPro" id="IPR033896">
    <property type="entry name" value="MEF2-like_N"/>
</dbReference>
<dbReference type="PANTHER" id="PTHR11945">
    <property type="entry name" value="MADS BOX PROTEIN"/>
    <property type="match status" value="1"/>
</dbReference>
<dbReference type="SUPFAM" id="SSF55455">
    <property type="entry name" value="SRF-like"/>
    <property type="match status" value="1"/>
</dbReference>
<organism evidence="8 9">
    <name type="scientific">Daucus carota subsp. sativus</name>
    <name type="common">Carrot</name>
    <dbReference type="NCBI Taxonomy" id="79200"/>
    <lineage>
        <taxon>Eukaryota</taxon>
        <taxon>Viridiplantae</taxon>
        <taxon>Streptophyta</taxon>
        <taxon>Embryophyta</taxon>
        <taxon>Tracheophyta</taxon>
        <taxon>Spermatophyta</taxon>
        <taxon>Magnoliopsida</taxon>
        <taxon>eudicotyledons</taxon>
        <taxon>Gunneridae</taxon>
        <taxon>Pentapetalae</taxon>
        <taxon>asterids</taxon>
        <taxon>campanulids</taxon>
        <taxon>Apiales</taxon>
        <taxon>Apiaceae</taxon>
        <taxon>Apioideae</taxon>
        <taxon>Scandiceae</taxon>
        <taxon>Daucinae</taxon>
        <taxon>Daucus</taxon>
        <taxon>Daucus sect. Daucus</taxon>
    </lineage>
</organism>
<proteinExistence type="predicted"/>
<dbReference type="KEGG" id="dcr:108207629"/>
<evidence type="ECO:0000256" key="4">
    <source>
        <dbReference type="ARBA" id="ARBA00023163"/>
    </source>
</evidence>
<evidence type="ECO:0000256" key="5">
    <source>
        <dbReference type="ARBA" id="ARBA00023242"/>
    </source>
</evidence>
<dbReference type="SMART" id="SM00432">
    <property type="entry name" value="MADS"/>
    <property type="match status" value="1"/>
</dbReference>
<keyword evidence="2" id="KW-0805">Transcription regulation</keyword>
<evidence type="ECO:0000313" key="8">
    <source>
        <dbReference type="EMBL" id="WOG88457.1"/>
    </source>
</evidence>
<gene>
    <name evidence="8" type="ORF">DCAR_0207692</name>
</gene>
<dbReference type="Gene3D" id="3.40.1810.10">
    <property type="entry name" value="Transcription factor, MADS-box"/>
    <property type="match status" value="1"/>
</dbReference>
<evidence type="ECO:0000256" key="1">
    <source>
        <dbReference type="ARBA" id="ARBA00004123"/>
    </source>
</evidence>
<dbReference type="PROSITE" id="PS50066">
    <property type="entry name" value="MADS_BOX_2"/>
    <property type="match status" value="1"/>
</dbReference>
<dbReference type="FunFam" id="3.40.1810.10:FF:000006">
    <property type="entry name" value="Agamous-like MADS-box protein AGL62"/>
    <property type="match status" value="1"/>
</dbReference>
<keyword evidence="5" id="KW-0539">Nucleus</keyword>
<keyword evidence="3" id="KW-0238">DNA-binding</keyword>
<dbReference type="CDD" id="cd00265">
    <property type="entry name" value="MADS_MEF2_like"/>
    <property type="match status" value="1"/>
</dbReference>
<dbReference type="InterPro" id="IPR002100">
    <property type="entry name" value="TF_MADSbox"/>
</dbReference>